<feature type="domain" description="FANCI solenoid 2" evidence="3">
    <location>
        <begin position="435"/>
        <end position="575"/>
    </location>
</feature>
<dbReference type="STRING" id="74557.A0A1W0A4B6"/>
<dbReference type="InterPro" id="IPR029308">
    <property type="entry name" value="FANCI_S1"/>
</dbReference>
<evidence type="ECO:0000259" key="2">
    <source>
        <dbReference type="Pfam" id="PF14675"/>
    </source>
</evidence>
<evidence type="ECO:0000259" key="3">
    <source>
        <dbReference type="Pfam" id="PF14676"/>
    </source>
</evidence>
<evidence type="ECO:0000259" key="4">
    <source>
        <dbReference type="Pfam" id="PF14678"/>
    </source>
</evidence>
<dbReference type="Pfam" id="PF14676">
    <property type="entry name" value="FANCI_S2"/>
    <property type="match status" value="1"/>
</dbReference>
<dbReference type="EMBL" id="JNBS01000514">
    <property type="protein sequence ID" value="OQS05039.1"/>
    <property type="molecule type" value="Genomic_DNA"/>
</dbReference>
<dbReference type="InterPro" id="IPR029315">
    <property type="entry name" value="FANCI_S2"/>
</dbReference>
<dbReference type="InterPro" id="IPR016024">
    <property type="entry name" value="ARM-type_fold"/>
</dbReference>
<protein>
    <submittedName>
        <fullName evidence="5">Uncharacterized protein</fullName>
    </submittedName>
</protein>
<dbReference type="SUPFAM" id="SSF48371">
    <property type="entry name" value="ARM repeat"/>
    <property type="match status" value="1"/>
</dbReference>
<keyword evidence="6" id="KW-1185">Reference proteome</keyword>
<feature type="compositionally biased region" description="Basic residues" evidence="1">
    <location>
        <begin position="1343"/>
        <end position="1353"/>
    </location>
</feature>
<dbReference type="InterPro" id="IPR029314">
    <property type="entry name" value="FANCI_S4"/>
</dbReference>
<reference evidence="5 6" key="1">
    <citation type="journal article" date="2014" name="Genome Biol. Evol.">
        <title>The secreted proteins of Achlya hypogyna and Thraustotheca clavata identify the ancestral oomycete secretome and reveal gene acquisitions by horizontal gene transfer.</title>
        <authorList>
            <person name="Misner I."/>
            <person name="Blouin N."/>
            <person name="Leonard G."/>
            <person name="Richards T.A."/>
            <person name="Lane C.E."/>
        </authorList>
    </citation>
    <scope>NUCLEOTIDE SEQUENCE [LARGE SCALE GENOMIC DNA]</scope>
    <source>
        <strain evidence="5 6">ATCC 34112</strain>
    </source>
</reference>
<accession>A0A1W0A4B6</accession>
<dbReference type="Pfam" id="PF14675">
    <property type="entry name" value="FANCI_S1"/>
    <property type="match status" value="1"/>
</dbReference>
<name>A0A1W0A4B6_9STRA</name>
<evidence type="ECO:0000313" key="6">
    <source>
        <dbReference type="Proteomes" id="UP000243217"/>
    </source>
</evidence>
<organism evidence="5 6">
    <name type="scientific">Thraustotheca clavata</name>
    <dbReference type="NCBI Taxonomy" id="74557"/>
    <lineage>
        <taxon>Eukaryota</taxon>
        <taxon>Sar</taxon>
        <taxon>Stramenopiles</taxon>
        <taxon>Oomycota</taxon>
        <taxon>Saprolegniomycetes</taxon>
        <taxon>Saprolegniales</taxon>
        <taxon>Achlyaceae</taxon>
        <taxon>Thraustotheca</taxon>
    </lineage>
</organism>
<dbReference type="InterPro" id="IPR026171">
    <property type="entry name" value="FANCI"/>
</dbReference>
<evidence type="ECO:0000313" key="5">
    <source>
        <dbReference type="EMBL" id="OQS05039.1"/>
    </source>
</evidence>
<gene>
    <name evidence="5" type="ORF">THRCLA_02780</name>
</gene>
<dbReference type="PANTHER" id="PTHR21818">
    <property type="entry name" value="BC025462 PROTEIN"/>
    <property type="match status" value="1"/>
</dbReference>
<dbReference type="OrthoDB" id="66779at2759"/>
<sequence length="1353" mass="153804">MDPRAEQVLRQQRQLNRQANAFACGDEIDDVEIMQSQAIRDTVTELDDDMIHREVMKMYHSMDFLDLLDFVKGVFRGSSKGEFGTRPRKFETRRRTLFLDLLHLLMQSHLAQSKNHTAFCSNLVSLLQREIDTLDITSVPCLIENILLGIEQAYRDQEEIACVIPMPLPSVDLLPHLYGRMLCFASTTIPSHTQSTWEFDEESNWTGLKYVERSLDRLLRARWPLRLLTQMVHVLRDVAWTSEQHAAICTKFLAQLTIEMTPVDAETQPDFAVLPGLFHHLLVFVRDHSKDLKKSVLQSLVEHFDLLSVEATKPKHHRATSNVPQIVFGATELRAFQATILYQLDKLIAQDSTLGSVLLEMIMPFRLTLSWKSTHFALLLLLRTHTKFTTTVDKSCLEYYTQLIKTSSDGVNLLLDVLAAFERGQMETLLASAVSLGFSLFSSSNREVLQVGIKVISYAFRHHSCVRLDILEQIVHWCLSTSTMTETPANLPHIKLLGSLLHQSVMDLDAVFLDRLRDLLEYLPGFTVAIAHAILRTLAPVLRHKVHLRNALVLTLRKAMFRREETFRVIAIYGFSTILDCVLQATSGNAVKPMYLTQMNLPNSTSTRVASSQSLTQRAFVSQSQSMMEMDAMEFDAGHLPSVFRQFAGMFRRAMTCQKSVKAVLYIELKELVKRCPDLIPSVEELVWPALSSLIESNVAMTPALSLKPDEATPLLLDLMITCAPAKVEIVMERLLHVELQDYELDLQAIAADPTTRTTATGIANINRAKDLLILCDVILNYIWGKDDGMRSSRLSPDQLEKTLKLVRLRDNVLEYINPSAVTTSAQTTTGKKRGPKGKKNDTLKAKAKPVPASAPEKGKVVENPHCVIHPRNILMALETLFGQTNHTHHYALQRCILEITQGLIAEWTQLAKSSWLEVKPLLIFRMSVRTQKDYLSQLSVLLWAAADTGLSPTNEKTSLATLAYRILITVLDITPDLSKQLGTVEQMQKKIFAFLRESHEPEAELVLQMLIKHWYPQLPTRQNAWKWMEAICIGQTLQSLPLVTLLCRTLLTEPTYRSRISMALLLYLEESDEESNDRVRYACITPNTVVPVAGVFLDCFEKSCNAHEHTFKTVKSISEDQLDKLIDELTELCQIIAPLITVSFPHSPTTLRLFRMLLRLFKLHTLAIQAKVKNKVTEVSSSLKHFLDATSRELAPLVLNFVACHHEENKRKALKQPKKKMPAQEAKLIPDVIFQVEQFDVGIIKLSKRCKSTNFKRWCIRRQARDFRINQDKVQSLIGEQDSADEAHEASASEQEEEEEEDEAKVDTIDLQENNSEDENQDEEEDCPATARQDSDEEVQSRHIKRRRVLND</sequence>
<dbReference type="GO" id="GO:0006281">
    <property type="term" value="P:DNA repair"/>
    <property type="evidence" value="ECO:0007669"/>
    <property type="project" value="InterPro"/>
</dbReference>
<feature type="domain" description="FANCI solenoid 4" evidence="4">
    <location>
        <begin position="1098"/>
        <end position="1276"/>
    </location>
</feature>
<feature type="compositionally biased region" description="Acidic residues" evidence="1">
    <location>
        <begin position="1316"/>
        <end position="1328"/>
    </location>
</feature>
<dbReference type="GO" id="GO:0070182">
    <property type="term" value="F:DNA polymerase binding"/>
    <property type="evidence" value="ECO:0007669"/>
    <property type="project" value="TreeGrafter"/>
</dbReference>
<comment type="caution">
    <text evidence="5">The sequence shown here is derived from an EMBL/GenBank/DDBJ whole genome shotgun (WGS) entry which is preliminary data.</text>
</comment>
<proteinExistence type="predicted"/>
<feature type="region of interest" description="Disordered" evidence="1">
    <location>
        <begin position="824"/>
        <end position="858"/>
    </location>
</feature>
<dbReference type="Proteomes" id="UP000243217">
    <property type="component" value="Unassembled WGS sequence"/>
</dbReference>
<feature type="domain" description="FANCI solenoid 1" evidence="2">
    <location>
        <begin position="109"/>
        <end position="348"/>
    </location>
</feature>
<dbReference type="Pfam" id="PF14678">
    <property type="entry name" value="FANCI_S4"/>
    <property type="match status" value="1"/>
</dbReference>
<feature type="region of interest" description="Disordered" evidence="1">
    <location>
        <begin position="1279"/>
        <end position="1353"/>
    </location>
</feature>
<evidence type="ECO:0000256" key="1">
    <source>
        <dbReference type="SAM" id="MobiDB-lite"/>
    </source>
</evidence>
<feature type="compositionally biased region" description="Acidic residues" evidence="1">
    <location>
        <begin position="1295"/>
        <end position="1305"/>
    </location>
</feature>
<dbReference type="PANTHER" id="PTHR21818:SF0">
    <property type="entry name" value="FANCONI ANEMIA GROUP I PROTEIN"/>
    <property type="match status" value="1"/>
</dbReference>